<comment type="caution">
    <text evidence="1">The sequence shown here is derived from an EMBL/GenBank/DDBJ whole genome shotgun (WGS) entry which is preliminary data.</text>
</comment>
<accession>A0A840G7W2</accession>
<dbReference type="EMBL" id="JACIFZ010000009">
    <property type="protein sequence ID" value="MBB4224918.1"/>
    <property type="molecule type" value="Genomic_DNA"/>
</dbReference>
<dbReference type="GO" id="GO:0003677">
    <property type="term" value="F:DNA binding"/>
    <property type="evidence" value="ECO:0007669"/>
    <property type="project" value="InterPro"/>
</dbReference>
<dbReference type="RefSeq" id="WP_184641777.1">
    <property type="nucleotide sequence ID" value="NZ_JACIFZ010000009.1"/>
</dbReference>
<protein>
    <submittedName>
        <fullName evidence="1">Transcriptional regulator with XRE-family HTH domain</fullName>
    </submittedName>
</protein>
<dbReference type="Gene3D" id="1.10.260.40">
    <property type="entry name" value="lambda repressor-like DNA-binding domains"/>
    <property type="match status" value="1"/>
</dbReference>
<evidence type="ECO:0000313" key="1">
    <source>
        <dbReference type="EMBL" id="MBB4224918.1"/>
    </source>
</evidence>
<name>A0A840G7W2_9BURK</name>
<evidence type="ECO:0000313" key="2">
    <source>
        <dbReference type="Proteomes" id="UP000524450"/>
    </source>
</evidence>
<proteinExistence type="predicted"/>
<dbReference type="InterPro" id="IPR010982">
    <property type="entry name" value="Lambda_DNA-bd_dom_sf"/>
</dbReference>
<organism evidence="1 2">
    <name type="scientific">Variovorax guangxiensis</name>
    <dbReference type="NCBI Taxonomy" id="1775474"/>
    <lineage>
        <taxon>Bacteria</taxon>
        <taxon>Pseudomonadati</taxon>
        <taxon>Pseudomonadota</taxon>
        <taxon>Betaproteobacteria</taxon>
        <taxon>Burkholderiales</taxon>
        <taxon>Comamonadaceae</taxon>
        <taxon>Variovorax</taxon>
    </lineage>
</organism>
<gene>
    <name evidence="1" type="ORF">GGD71_005727</name>
</gene>
<reference evidence="1 2" key="1">
    <citation type="submission" date="2020-08" db="EMBL/GenBank/DDBJ databases">
        <title>Genomic Encyclopedia of Type Strains, Phase IV (KMG-V): Genome sequencing to study the core and pangenomes of soil and plant-associated prokaryotes.</title>
        <authorList>
            <person name="Whitman W."/>
        </authorList>
    </citation>
    <scope>NUCLEOTIDE SEQUENCE [LARGE SCALE GENOMIC DNA]</scope>
    <source>
        <strain evidence="1 2">34/80</strain>
    </source>
</reference>
<dbReference type="SUPFAM" id="SSF47413">
    <property type="entry name" value="lambda repressor-like DNA-binding domains"/>
    <property type="match status" value="1"/>
</dbReference>
<dbReference type="Proteomes" id="UP000524450">
    <property type="component" value="Unassembled WGS sequence"/>
</dbReference>
<dbReference type="AlphaFoldDB" id="A0A840G7W2"/>
<sequence>MRVNDFGRKARVMRLERDLSLKEMADAMLISSAHLSGLEYGDKKLNEAHIEMAVSFFRSHGASESELEELRLAGARSFDSVSLKSLDGDARAKVYAFARRLQEGDRPPSEEIENWIKRRQ</sequence>